<evidence type="ECO:0000313" key="2">
    <source>
        <dbReference type="Proteomes" id="UP001494902"/>
    </source>
</evidence>
<protein>
    <submittedName>
        <fullName evidence="1">AAA family ATPase</fullName>
    </submittedName>
</protein>
<name>A0ABV1KLF9_9PSEU</name>
<reference evidence="1 2" key="1">
    <citation type="submission" date="2024-03" db="EMBL/GenBank/DDBJ databases">
        <title>Draft genome sequence of Pseudonocardia nematodicida JCM 31783.</title>
        <authorList>
            <person name="Butdee W."/>
            <person name="Duangmal K."/>
        </authorList>
    </citation>
    <scope>NUCLEOTIDE SEQUENCE [LARGE SCALE GENOMIC DNA]</scope>
    <source>
        <strain evidence="1 2">JCM 31783</strain>
    </source>
</reference>
<evidence type="ECO:0000313" key="1">
    <source>
        <dbReference type="EMBL" id="MEQ3554833.1"/>
    </source>
</evidence>
<dbReference type="RefSeq" id="WP_349301904.1">
    <property type="nucleotide sequence ID" value="NZ_JBEDNQ010000018.1"/>
</dbReference>
<dbReference type="Pfam" id="PF13671">
    <property type="entry name" value="AAA_33"/>
    <property type="match status" value="1"/>
</dbReference>
<dbReference type="SUPFAM" id="SSF52540">
    <property type="entry name" value="P-loop containing nucleoside triphosphate hydrolases"/>
    <property type="match status" value="1"/>
</dbReference>
<dbReference type="Proteomes" id="UP001494902">
    <property type="component" value="Unassembled WGS sequence"/>
</dbReference>
<keyword evidence="2" id="KW-1185">Reference proteome</keyword>
<dbReference type="InterPro" id="IPR027417">
    <property type="entry name" value="P-loop_NTPase"/>
</dbReference>
<proteinExistence type="predicted"/>
<accession>A0ABV1KLF9</accession>
<comment type="caution">
    <text evidence="1">The sequence shown here is derived from an EMBL/GenBank/DDBJ whole genome shotgun (WGS) entry which is preliminary data.</text>
</comment>
<dbReference type="Gene3D" id="3.40.50.300">
    <property type="entry name" value="P-loop containing nucleotide triphosphate hydrolases"/>
    <property type="match status" value="1"/>
</dbReference>
<organism evidence="1 2">
    <name type="scientific">Pseudonocardia nematodicida</name>
    <dbReference type="NCBI Taxonomy" id="1206997"/>
    <lineage>
        <taxon>Bacteria</taxon>
        <taxon>Bacillati</taxon>
        <taxon>Actinomycetota</taxon>
        <taxon>Actinomycetes</taxon>
        <taxon>Pseudonocardiales</taxon>
        <taxon>Pseudonocardiaceae</taxon>
        <taxon>Pseudonocardia</taxon>
    </lineage>
</organism>
<sequence length="197" mass="20773">MTTGSADAAHPVTAPSDGGGVRLVLPGRTLLLVAGLPGAGKSTLLQSLDAPAGTRLLDSGAVRTRLARLLPPGTPYPAYRWLTHLLHRSAVVAACLGPADTVIVHLPATSARVRTAVRLLARACGRAPHLLWLDVPPDLALRGQRARGRVVRTRPFARHAARAEGVGSRVRDGRERGWASVRSTDRSGARRGLVLAK</sequence>
<dbReference type="EMBL" id="JBEDNQ010000018">
    <property type="protein sequence ID" value="MEQ3554833.1"/>
    <property type="molecule type" value="Genomic_DNA"/>
</dbReference>
<gene>
    <name evidence="1" type="ORF">WIS52_30590</name>
</gene>